<keyword evidence="1" id="KW-0812">Transmembrane</keyword>
<feature type="transmembrane region" description="Helical" evidence="1">
    <location>
        <begin position="299"/>
        <end position="318"/>
    </location>
</feature>
<feature type="transmembrane region" description="Helical" evidence="1">
    <location>
        <begin position="97"/>
        <end position="116"/>
    </location>
</feature>
<dbReference type="Pfam" id="PF13231">
    <property type="entry name" value="PMT_2"/>
    <property type="match status" value="1"/>
</dbReference>
<feature type="transmembrane region" description="Helical" evidence="1">
    <location>
        <begin position="31"/>
        <end position="53"/>
    </location>
</feature>
<evidence type="ECO:0000259" key="2">
    <source>
        <dbReference type="Pfam" id="PF13231"/>
    </source>
</evidence>
<keyword evidence="1" id="KW-1133">Transmembrane helix</keyword>
<dbReference type="AlphaFoldDB" id="B1WYB3"/>
<feature type="transmembrane region" description="Helical" evidence="1">
    <location>
        <begin position="199"/>
        <end position="219"/>
    </location>
</feature>
<dbReference type="OrthoDB" id="446203at2"/>
<dbReference type="HOGENOM" id="CLU_413176_0_0_3"/>
<evidence type="ECO:0000256" key="1">
    <source>
        <dbReference type="SAM" id="Phobius"/>
    </source>
</evidence>
<accession>B1WYB3</accession>
<keyword evidence="4" id="KW-1185">Reference proteome</keyword>
<keyword evidence="1" id="KW-0472">Membrane</keyword>
<gene>
    <name evidence="3" type="ordered locus">cce_3349</name>
</gene>
<dbReference type="KEGG" id="cyt:cce_3349"/>
<dbReference type="STRING" id="43989.cce_3349"/>
<dbReference type="Proteomes" id="UP000001203">
    <property type="component" value="Chromosome circular"/>
</dbReference>
<evidence type="ECO:0000313" key="4">
    <source>
        <dbReference type="Proteomes" id="UP000001203"/>
    </source>
</evidence>
<dbReference type="InterPro" id="IPR038731">
    <property type="entry name" value="RgtA/B/C-like"/>
</dbReference>
<feature type="transmembrane region" description="Helical" evidence="1">
    <location>
        <begin position="476"/>
        <end position="499"/>
    </location>
</feature>
<protein>
    <recommendedName>
        <fullName evidence="2">Glycosyltransferase RgtA/B/C/D-like domain-containing protein</fullName>
    </recommendedName>
</protein>
<proteinExistence type="predicted"/>
<dbReference type="EMBL" id="CP000806">
    <property type="protein sequence ID" value="ACB52697.1"/>
    <property type="molecule type" value="Genomic_DNA"/>
</dbReference>
<name>B1WYB3_CROS5</name>
<feature type="transmembrane region" description="Helical" evidence="1">
    <location>
        <begin position="251"/>
        <end position="279"/>
    </location>
</feature>
<feature type="domain" description="Glycosyltransferase RgtA/B/C/D-like" evidence="2">
    <location>
        <begin position="172"/>
        <end position="311"/>
    </location>
</feature>
<feature type="transmembrane region" description="Helical" evidence="1">
    <location>
        <begin position="225"/>
        <end position="242"/>
    </location>
</feature>
<feature type="transmembrane region" description="Helical" evidence="1">
    <location>
        <begin position="6"/>
        <end position="24"/>
    </location>
</feature>
<feature type="transmembrane region" description="Helical" evidence="1">
    <location>
        <begin position="59"/>
        <end position="76"/>
    </location>
</feature>
<sequence>MIPLLVLLEIIILCLGATVFLYRPKMMVSEAICSGIIVALLTLSCLYQTVFLIGVPQLAFIFEAMLVIASVFLIRRRNNYLKQFWRRLVNFWQEHKITCSVVGIAIIYLGLQAIILPPTGPDIKDYHLSRVLLFQQEKSLYLENIVTLRQAIFPVGWNILNHAFLRFHTDYGLGIFPFLIYLSVGCGVYSLCRKLTSQNIAFVSTLVIITMPQVVFQSNSLSNDFPLAGVGIFCFLILYRLYQNINLIDFILLVVGSAFGLSIKLTFVLFLAPFLVFSGYLLFKKHSFGNWFKFLLNHWFWWIALIVPVLIFSQIWLYSYNYNYWGGFSGPPDYVNYFKQADGVKGGVANLFRFLFQSIDLMQPTDIVSQRFLNIQPSNELEKIYRKVIYPLVGDAGMLNNYLNPLKDSPYKFGIEWKFQEIIGWYGWFGFLLSIPSILYTSIKGNRFVKIVSYILICFFLIVSYKLAWSPLRGRYFSIFFVSSGICIAYTLDSLSLWLQDKTKILLKVITITCIITLYSSILMNEDRGILILNRELTRNLSLENVARNMTQNNVWKTTNFGQIRAYQTINQQSKDLIKPQAKIALLASYYDDNYDYILAFPNSEIVPIHASSYSNLDYKYPGLQSELTNYQFSNPLQSNPESFDYLLCLDVKCEKNSEELSFLSPKLIWHFQPSKQGLELPNLPEAQLFELN</sequence>
<feature type="transmembrane region" description="Helical" evidence="1">
    <location>
        <begin position="171"/>
        <end position="192"/>
    </location>
</feature>
<reference evidence="3 4" key="1">
    <citation type="journal article" date="2008" name="Proc. Natl. Acad. Sci. U.S.A.">
        <title>The genome of Cyanothece 51142, a unicellular diazotrophic cyanobacterium important in the marine nitrogen cycle.</title>
        <authorList>
            <person name="Welsh E.A."/>
            <person name="Liberton M."/>
            <person name="Stoeckel J."/>
            <person name="Loh T."/>
            <person name="Elvitigala T."/>
            <person name="Wang C."/>
            <person name="Wollam A."/>
            <person name="Fulton R.S."/>
            <person name="Clifton S.W."/>
            <person name="Jacobs J.M."/>
            <person name="Aurora R."/>
            <person name="Ghosh B.K."/>
            <person name="Sherman L.A."/>
            <person name="Smith R.D."/>
            <person name="Wilson R.K."/>
            <person name="Pakrasi H.B."/>
        </authorList>
    </citation>
    <scope>NUCLEOTIDE SEQUENCE [LARGE SCALE GENOMIC DNA]</scope>
    <source>
        <strain evidence="4">ATCC 51142 / BH68</strain>
    </source>
</reference>
<evidence type="ECO:0000313" key="3">
    <source>
        <dbReference type="EMBL" id="ACB52697.1"/>
    </source>
</evidence>
<feature type="transmembrane region" description="Helical" evidence="1">
    <location>
        <begin position="422"/>
        <end position="439"/>
    </location>
</feature>
<feature type="transmembrane region" description="Helical" evidence="1">
    <location>
        <begin position="451"/>
        <end position="469"/>
    </location>
</feature>
<organism evidence="3 4">
    <name type="scientific">Crocosphaera subtropica (strain ATCC 51142 / BH68)</name>
    <name type="common">Cyanothece sp. (strain ATCC 51142)</name>
    <dbReference type="NCBI Taxonomy" id="43989"/>
    <lineage>
        <taxon>Bacteria</taxon>
        <taxon>Bacillati</taxon>
        <taxon>Cyanobacteriota</taxon>
        <taxon>Cyanophyceae</taxon>
        <taxon>Oscillatoriophycideae</taxon>
        <taxon>Chroococcales</taxon>
        <taxon>Aphanothecaceae</taxon>
        <taxon>Crocosphaera</taxon>
        <taxon>Crocosphaera subtropica</taxon>
    </lineage>
</organism>
<dbReference type="eggNOG" id="COG1807">
    <property type="taxonomic scope" value="Bacteria"/>
</dbReference>
<dbReference type="RefSeq" id="WP_009545478.1">
    <property type="nucleotide sequence ID" value="NC_010546.1"/>
</dbReference>